<reference evidence="2 3" key="1">
    <citation type="submission" date="2018-11" db="EMBL/GenBank/DDBJ databases">
        <title>Genome sequence of strain 7197.</title>
        <authorList>
            <person name="Gao J."/>
            <person name="Sun J."/>
        </authorList>
    </citation>
    <scope>NUCLEOTIDE SEQUENCE [LARGE SCALE GENOMIC DNA]</scope>
    <source>
        <strain evidence="2 3">7197</strain>
    </source>
</reference>
<protein>
    <submittedName>
        <fullName evidence="2">Uncharacterized protein</fullName>
    </submittedName>
</protein>
<proteinExistence type="predicted"/>
<dbReference type="Proteomes" id="UP000282529">
    <property type="component" value="Unassembled WGS sequence"/>
</dbReference>
<keyword evidence="3" id="KW-1185">Reference proteome</keyword>
<name>A0A3N9P2S6_9BACL</name>
<evidence type="ECO:0000313" key="2">
    <source>
        <dbReference type="EMBL" id="RQW10531.1"/>
    </source>
</evidence>
<gene>
    <name evidence="2" type="ORF">EH198_14775</name>
</gene>
<dbReference type="AlphaFoldDB" id="A0A3N9P2S6"/>
<dbReference type="EMBL" id="RQPI01000008">
    <property type="protein sequence ID" value="RQW10531.1"/>
    <property type="molecule type" value="Genomic_DNA"/>
</dbReference>
<organism evidence="2 3">
    <name type="scientific">Paenibacillus rhizophilus</name>
    <dbReference type="NCBI Taxonomy" id="1850366"/>
    <lineage>
        <taxon>Bacteria</taxon>
        <taxon>Bacillati</taxon>
        <taxon>Bacillota</taxon>
        <taxon>Bacilli</taxon>
        <taxon>Bacillales</taxon>
        <taxon>Paenibacillaceae</taxon>
        <taxon>Paenibacillus</taxon>
    </lineage>
</organism>
<feature type="region of interest" description="Disordered" evidence="1">
    <location>
        <begin position="1"/>
        <end position="64"/>
    </location>
</feature>
<evidence type="ECO:0000313" key="3">
    <source>
        <dbReference type="Proteomes" id="UP000282529"/>
    </source>
</evidence>
<accession>A0A3N9P2S6</accession>
<dbReference type="RefSeq" id="WP_124696284.1">
    <property type="nucleotide sequence ID" value="NZ_JBHUFE010000010.1"/>
</dbReference>
<dbReference type="OrthoDB" id="2644386at2"/>
<comment type="caution">
    <text evidence="2">The sequence shown here is derived from an EMBL/GenBank/DDBJ whole genome shotgun (WGS) entry which is preliminary data.</text>
</comment>
<evidence type="ECO:0000256" key="1">
    <source>
        <dbReference type="SAM" id="MobiDB-lite"/>
    </source>
</evidence>
<sequence>MEPVNPSGMEENAESGTAPRNGITDWGGSDGFSLLNSAADAPREKLQSPEAGQETGDASDSGYE</sequence>